<name>A0A7W7M2N1_9ACTN</name>
<dbReference type="Proteomes" id="UP000579523">
    <property type="component" value="Unassembled WGS sequence"/>
</dbReference>
<dbReference type="EMBL" id="JACHJI010000007">
    <property type="protein sequence ID" value="MBB4900086.1"/>
    <property type="molecule type" value="Genomic_DNA"/>
</dbReference>
<proteinExistence type="predicted"/>
<gene>
    <name evidence="1" type="ORF">FHS37_004148</name>
</gene>
<dbReference type="AlphaFoldDB" id="A0A7W7M2N1"/>
<accession>A0A7W7M2N1</accession>
<reference evidence="1 2" key="1">
    <citation type="submission" date="2020-08" db="EMBL/GenBank/DDBJ databases">
        <title>Genomic Encyclopedia of Type Strains, Phase III (KMG-III): the genomes of soil and plant-associated and newly described type strains.</title>
        <authorList>
            <person name="Whitman W."/>
        </authorList>
    </citation>
    <scope>NUCLEOTIDE SEQUENCE [LARGE SCALE GENOMIC DNA]</scope>
    <source>
        <strain evidence="1 2">CECT 3273</strain>
    </source>
</reference>
<protein>
    <submittedName>
        <fullName evidence="1">Uncharacterized protein</fullName>
    </submittedName>
</protein>
<organism evidence="1 2">
    <name type="scientific">Streptomyces griseomycini</name>
    <dbReference type="NCBI Taxonomy" id="66895"/>
    <lineage>
        <taxon>Bacteria</taxon>
        <taxon>Bacillati</taxon>
        <taxon>Actinomycetota</taxon>
        <taxon>Actinomycetes</taxon>
        <taxon>Kitasatosporales</taxon>
        <taxon>Streptomycetaceae</taxon>
        <taxon>Streptomyces</taxon>
    </lineage>
</organism>
<evidence type="ECO:0000313" key="1">
    <source>
        <dbReference type="EMBL" id="MBB4900086.1"/>
    </source>
</evidence>
<evidence type="ECO:0000313" key="2">
    <source>
        <dbReference type="Proteomes" id="UP000579523"/>
    </source>
</evidence>
<comment type="caution">
    <text evidence="1">The sequence shown here is derived from an EMBL/GenBank/DDBJ whole genome shotgun (WGS) entry which is preliminary data.</text>
</comment>
<sequence length="203" mass="22760">MTHAPGKYADSEGLRERAVALRRAPTEQAKPAARKRWEHELAVRGEERQRTKAVAAGRIGTTTDRELFMTGGALRRAEGAEDKPYARRENVQFVNSDPNVVRISLAWLDVLGVDRERLRYRVVIRVTADVEGAENRWADLAGTGISQLRQTTIKEHNPRTIRRNAGENHRGCLVISVLRGAGSYRRVEGRWSGTVVAAEQRTP</sequence>
<keyword evidence="2" id="KW-1185">Reference proteome</keyword>